<protein>
    <submittedName>
        <fullName evidence="1">Uncharacterized protein</fullName>
    </submittedName>
</protein>
<accession>A4U1D9</accession>
<proteinExistence type="predicted"/>
<name>A4U1D9_9PROT</name>
<evidence type="ECO:0000313" key="1">
    <source>
        <dbReference type="EMBL" id="CAM76696.1"/>
    </source>
</evidence>
<gene>
    <name evidence="1" type="ORF">MGR_3049</name>
</gene>
<organism evidence="1">
    <name type="scientific">Magnetospirillum gryphiswaldense</name>
    <dbReference type="NCBI Taxonomy" id="55518"/>
    <lineage>
        <taxon>Bacteria</taxon>
        <taxon>Pseudomonadati</taxon>
        <taxon>Pseudomonadota</taxon>
        <taxon>Alphaproteobacteria</taxon>
        <taxon>Rhodospirillales</taxon>
        <taxon>Rhodospirillaceae</taxon>
        <taxon>Magnetospirillum</taxon>
    </lineage>
</organism>
<reference evidence="1" key="1">
    <citation type="journal article" date="2007" name="J. Bacteriol.">
        <title>Comparative genome analysis of four magnetotactic bacteria reveals a complex set of group-specific genes implicated in magnetosome biomineralization and function.</title>
        <authorList>
            <person name="Richter M."/>
            <person name="Kube M."/>
            <person name="Bazylinski D.A."/>
            <person name="Lombardot T."/>
            <person name="Gloeckner F.O."/>
            <person name="Reinhardt R."/>
            <person name="Schueler D."/>
        </authorList>
    </citation>
    <scope>NUCLEOTIDE SEQUENCE</scope>
    <source>
        <strain evidence="1">MSR-1</strain>
    </source>
</reference>
<sequence>MTKFQNAAMVPQCLPYGARPDGGRQRGVGDQRTPTIPRISALLPGLQETLIVLLFSLGLDLAGRQYLFRAPVLDRPAAPPLDIELVTDDCSEV</sequence>
<dbReference type="AlphaFoldDB" id="A4U1D9"/>
<dbReference type="EMBL" id="CU459003">
    <property type="protein sequence ID" value="CAM76696.1"/>
    <property type="molecule type" value="Genomic_DNA"/>
</dbReference>